<dbReference type="GO" id="GO:0005829">
    <property type="term" value="C:cytosol"/>
    <property type="evidence" value="ECO:0007669"/>
    <property type="project" value="TreeGrafter"/>
</dbReference>
<dbReference type="InterPro" id="IPR050306">
    <property type="entry name" value="PfkB_Carbo_kinase"/>
</dbReference>
<dbReference type="PANTHER" id="PTHR43085:SF15">
    <property type="entry name" value="2-DEHYDRO-3-DEOXYGLUCONOKINASE"/>
    <property type="match status" value="1"/>
</dbReference>
<dbReference type="AlphaFoldDB" id="A0A9X2T7G4"/>
<dbReference type="PANTHER" id="PTHR43085">
    <property type="entry name" value="HEXOKINASE FAMILY MEMBER"/>
    <property type="match status" value="1"/>
</dbReference>
<dbReference type="GO" id="GO:0019698">
    <property type="term" value="P:D-galacturonate catabolic process"/>
    <property type="evidence" value="ECO:0007669"/>
    <property type="project" value="TreeGrafter"/>
</dbReference>
<evidence type="ECO:0000259" key="4">
    <source>
        <dbReference type="Pfam" id="PF00294"/>
    </source>
</evidence>
<dbReference type="EMBL" id="JANTHZ010000012">
    <property type="protein sequence ID" value="MCS0497469.1"/>
    <property type="molecule type" value="Genomic_DNA"/>
</dbReference>
<evidence type="ECO:0000256" key="3">
    <source>
        <dbReference type="ARBA" id="ARBA00022777"/>
    </source>
</evidence>
<name>A0A9X2T7G4_9HYPH</name>
<proteinExistence type="inferred from homology"/>
<comment type="caution">
    <text evidence="5">The sequence shown here is derived from an EMBL/GenBank/DDBJ whole genome shotgun (WGS) entry which is preliminary data.</text>
</comment>
<comment type="similarity">
    <text evidence="1">Belongs to the carbohydrate kinase PfkB family.</text>
</comment>
<dbReference type="Pfam" id="PF00294">
    <property type="entry name" value="PfkB"/>
    <property type="match status" value="1"/>
</dbReference>
<organism evidence="5 6">
    <name type="scientific">Ancylobacter mangrovi</name>
    <dbReference type="NCBI Taxonomy" id="2972472"/>
    <lineage>
        <taxon>Bacteria</taxon>
        <taxon>Pseudomonadati</taxon>
        <taxon>Pseudomonadota</taxon>
        <taxon>Alphaproteobacteria</taxon>
        <taxon>Hyphomicrobiales</taxon>
        <taxon>Xanthobacteraceae</taxon>
        <taxon>Ancylobacter</taxon>
    </lineage>
</organism>
<feature type="domain" description="Carbohydrate kinase PfkB" evidence="4">
    <location>
        <begin position="1"/>
        <end position="298"/>
    </location>
</feature>
<dbReference type="GO" id="GO:0008673">
    <property type="term" value="F:2-dehydro-3-deoxygluconokinase activity"/>
    <property type="evidence" value="ECO:0007669"/>
    <property type="project" value="TreeGrafter"/>
</dbReference>
<dbReference type="SUPFAM" id="SSF53613">
    <property type="entry name" value="Ribokinase-like"/>
    <property type="match status" value="1"/>
</dbReference>
<evidence type="ECO:0000313" key="6">
    <source>
        <dbReference type="Proteomes" id="UP001151088"/>
    </source>
</evidence>
<dbReference type="Gene3D" id="3.40.1190.20">
    <property type="match status" value="1"/>
</dbReference>
<dbReference type="Proteomes" id="UP001151088">
    <property type="component" value="Unassembled WGS sequence"/>
</dbReference>
<evidence type="ECO:0000256" key="2">
    <source>
        <dbReference type="ARBA" id="ARBA00022679"/>
    </source>
</evidence>
<accession>A0A9X2T7G4</accession>
<keyword evidence="2" id="KW-0808">Transferase</keyword>
<dbReference type="CDD" id="cd01166">
    <property type="entry name" value="KdgK"/>
    <property type="match status" value="1"/>
</dbReference>
<dbReference type="GO" id="GO:0006974">
    <property type="term" value="P:DNA damage response"/>
    <property type="evidence" value="ECO:0007669"/>
    <property type="project" value="TreeGrafter"/>
</dbReference>
<reference evidence="5" key="1">
    <citation type="submission" date="2022-08" db="EMBL/GenBank/DDBJ databases">
        <authorList>
            <person name="Li F."/>
        </authorList>
    </citation>
    <scope>NUCLEOTIDE SEQUENCE</scope>
    <source>
        <strain evidence="5">MQZ15Z-1</strain>
    </source>
</reference>
<protein>
    <submittedName>
        <fullName evidence="5">Sugar kinase</fullName>
    </submittedName>
</protein>
<dbReference type="InterPro" id="IPR011611">
    <property type="entry name" value="PfkB_dom"/>
</dbReference>
<dbReference type="InterPro" id="IPR029056">
    <property type="entry name" value="Ribokinase-like"/>
</dbReference>
<dbReference type="RefSeq" id="WP_258734617.1">
    <property type="nucleotide sequence ID" value="NZ_JANTHY010000006.1"/>
</dbReference>
<evidence type="ECO:0000313" key="5">
    <source>
        <dbReference type="EMBL" id="MCS0497469.1"/>
    </source>
</evidence>
<keyword evidence="6" id="KW-1185">Reference proteome</keyword>
<dbReference type="GO" id="GO:0042840">
    <property type="term" value="P:D-glucuronate catabolic process"/>
    <property type="evidence" value="ECO:0007669"/>
    <property type="project" value="TreeGrafter"/>
</dbReference>
<evidence type="ECO:0000256" key="1">
    <source>
        <dbReference type="ARBA" id="ARBA00010688"/>
    </source>
</evidence>
<gene>
    <name evidence="5" type="ORF">NVS89_20465</name>
</gene>
<dbReference type="InterPro" id="IPR002173">
    <property type="entry name" value="Carboh/pur_kinase_PfkB_CS"/>
</dbReference>
<keyword evidence="3 5" id="KW-0418">Kinase</keyword>
<dbReference type="PROSITE" id="PS00584">
    <property type="entry name" value="PFKB_KINASES_2"/>
    <property type="match status" value="1"/>
</dbReference>
<sequence>MSKVISIGEVMVELSRGADGRYGLSFGGDTFNTAVYLARAGVETAYATALGDDPYSESIQAAASAEGIDIRHMVRVVGRTAGLYLIDTDARGERSFTYWRDSSPARDLFELPNWEATAERIIETSVIYLSGITLALYSNTGLGRLLATLEFARERGSRIVFDGNFRPAGWGGDIARARAVYAQALKRTSIALPTFDDETRLWGDASPAATAERLATFGVPEVVVKNGAEGALVMAGGASQFVPIPRPVEPVDTTAAGDSFNAAYLAARLDGQAPGPAAEAGHVLAGQVIRHRGAILPRQANA</sequence>